<feature type="compositionally biased region" description="Polar residues" evidence="8">
    <location>
        <begin position="43"/>
        <end position="59"/>
    </location>
</feature>
<keyword evidence="6" id="KW-0687">Ribonucleoprotein</keyword>
<protein>
    <recommendedName>
        <fullName evidence="7">Large ribosomal subunit protein mL46</fullName>
    </recommendedName>
</protein>
<feature type="region of interest" description="Disordered" evidence="8">
    <location>
        <begin position="43"/>
        <end position="66"/>
    </location>
</feature>
<feature type="domain" description="Large ribosomal subunit protein mL46 N-terminal" evidence="9">
    <location>
        <begin position="73"/>
        <end position="202"/>
    </location>
</feature>
<keyword evidence="11" id="KW-1185">Reference proteome</keyword>
<sequence length="424" mass="47068">MSPRSRGAKRVINALATPNTLQHICSSCLQTLSRRSYASAATAQKVSQDTAPPITQLSPSGPEASLAPQPTFTIKAGIVLSRPPLITPDPHPFETAYYLYQRRLNERLVLPFTQYFYYRRNTPAFEHWRKHRRERGGTAARDIGPYNAYTKESWNDEVLVGDETGRPDRIVEKLIAEEGRQGEFTGRGDPKYAGLRRTTEADEKGDLRSLERSLQRTLYLLVRTKGDGDEKWNWKFPSGPIVGFEGLKEAAQRILFTSLGPNMNTFFVGNHPVGHFIMRFSSPRPSPSLPQRYIPGAAPPPQSEPSAATTEVSSASESQPLKQDLAATQSLIAGEKTFFMKARIMAGQAALPTSVAASETDGKKTEDLPAGVEKGSALDKKGVALAPDMGLEEIHDFRWLSKDEVEKTVHPDYWRSVRNMLVAQ</sequence>
<dbReference type="AlphaFoldDB" id="A0A0D2F5D4"/>
<name>A0A0D2F5D4_9EURO</name>
<evidence type="ECO:0000256" key="4">
    <source>
        <dbReference type="ARBA" id="ARBA00022980"/>
    </source>
</evidence>
<dbReference type="EMBL" id="KN846962">
    <property type="protein sequence ID" value="KIW63088.1"/>
    <property type="molecule type" value="Genomic_DNA"/>
</dbReference>
<dbReference type="GO" id="GO:0003735">
    <property type="term" value="F:structural constituent of ribosome"/>
    <property type="evidence" value="ECO:0007669"/>
    <property type="project" value="InterPro"/>
</dbReference>
<dbReference type="PANTHER" id="PTHR13124:SF12">
    <property type="entry name" value="LARGE RIBOSOMAL SUBUNIT PROTEIN ML46"/>
    <property type="match status" value="1"/>
</dbReference>
<dbReference type="HOGENOM" id="CLU_040204_1_1_1"/>
<dbReference type="Gene3D" id="3.90.79.10">
    <property type="entry name" value="Nucleoside Triphosphate Pyrophosphohydrolase"/>
    <property type="match status" value="1"/>
</dbReference>
<keyword evidence="5" id="KW-0496">Mitochondrion</keyword>
<evidence type="ECO:0000256" key="7">
    <source>
        <dbReference type="ARBA" id="ARBA00035190"/>
    </source>
</evidence>
<evidence type="ECO:0000256" key="5">
    <source>
        <dbReference type="ARBA" id="ARBA00023128"/>
    </source>
</evidence>
<feature type="compositionally biased region" description="Low complexity" evidence="8">
    <location>
        <begin position="304"/>
        <end position="318"/>
    </location>
</feature>
<dbReference type="InterPro" id="IPR033650">
    <property type="entry name" value="Ribosomal_mL46_NUDIX"/>
</dbReference>
<evidence type="ECO:0000256" key="8">
    <source>
        <dbReference type="SAM" id="MobiDB-lite"/>
    </source>
</evidence>
<evidence type="ECO:0000256" key="6">
    <source>
        <dbReference type="ARBA" id="ARBA00023274"/>
    </source>
</evidence>
<dbReference type="Proteomes" id="UP000054266">
    <property type="component" value="Unassembled WGS sequence"/>
</dbReference>
<proteinExistence type="inferred from homology"/>
<evidence type="ECO:0000256" key="1">
    <source>
        <dbReference type="ARBA" id="ARBA00004173"/>
    </source>
</evidence>
<reference evidence="10 11" key="1">
    <citation type="submission" date="2015-01" db="EMBL/GenBank/DDBJ databases">
        <title>The Genome Sequence of Capronia semiimmersa CBS27337.</title>
        <authorList>
            <consortium name="The Broad Institute Genomics Platform"/>
            <person name="Cuomo C."/>
            <person name="de Hoog S."/>
            <person name="Gorbushina A."/>
            <person name="Stielow B."/>
            <person name="Teixiera M."/>
            <person name="Abouelleil A."/>
            <person name="Chapman S.B."/>
            <person name="Priest M."/>
            <person name="Young S.K."/>
            <person name="Wortman J."/>
            <person name="Nusbaum C."/>
            <person name="Birren B."/>
        </authorList>
    </citation>
    <scope>NUCLEOTIDE SEQUENCE [LARGE SCALE GENOMIC DNA]</scope>
    <source>
        <strain evidence="10 11">CBS 27337</strain>
    </source>
</reference>
<comment type="subcellular location">
    <subcellularLocation>
        <location evidence="1">Mitochondrion</location>
    </subcellularLocation>
</comment>
<dbReference type="InterPro" id="IPR021757">
    <property type="entry name" value="Ribosomal_mL46_N"/>
</dbReference>
<dbReference type="STRING" id="5601.A0A0D2F5D4"/>
<evidence type="ECO:0000313" key="11">
    <source>
        <dbReference type="Proteomes" id="UP000054266"/>
    </source>
</evidence>
<organism evidence="10 11">
    <name type="scientific">Phialophora macrospora</name>
    <dbReference type="NCBI Taxonomy" id="1851006"/>
    <lineage>
        <taxon>Eukaryota</taxon>
        <taxon>Fungi</taxon>
        <taxon>Dikarya</taxon>
        <taxon>Ascomycota</taxon>
        <taxon>Pezizomycotina</taxon>
        <taxon>Eurotiomycetes</taxon>
        <taxon>Chaetothyriomycetidae</taxon>
        <taxon>Chaetothyriales</taxon>
        <taxon>Herpotrichiellaceae</taxon>
        <taxon>Phialophora</taxon>
    </lineage>
</organism>
<evidence type="ECO:0000256" key="2">
    <source>
        <dbReference type="ARBA" id="ARBA00009070"/>
    </source>
</evidence>
<keyword evidence="3" id="KW-0809">Transit peptide</keyword>
<dbReference type="InterPro" id="IPR040008">
    <property type="entry name" value="Ribosomal_mL46"/>
</dbReference>
<dbReference type="PANTHER" id="PTHR13124">
    <property type="entry name" value="39S RIBOSOMAL PROTEIN L46, MITOCHONDRIAL PRECURSOR-RELATED"/>
    <property type="match status" value="1"/>
</dbReference>
<evidence type="ECO:0000259" key="9">
    <source>
        <dbReference type="Pfam" id="PF11788"/>
    </source>
</evidence>
<dbReference type="Pfam" id="PF11788">
    <property type="entry name" value="MRP-L46"/>
    <property type="match status" value="1"/>
</dbReference>
<gene>
    <name evidence="10" type="ORF">PV04_09965</name>
</gene>
<dbReference type="GO" id="GO:0005762">
    <property type="term" value="C:mitochondrial large ribosomal subunit"/>
    <property type="evidence" value="ECO:0007669"/>
    <property type="project" value="TreeGrafter"/>
</dbReference>
<comment type="similarity">
    <text evidence="2">Belongs to the mitochondrion-specific ribosomal protein mL46 family.</text>
</comment>
<dbReference type="CDD" id="cd04661">
    <property type="entry name" value="NUDIX_MRP_L46"/>
    <property type="match status" value="1"/>
</dbReference>
<evidence type="ECO:0000313" key="10">
    <source>
        <dbReference type="EMBL" id="KIW63088.1"/>
    </source>
</evidence>
<feature type="region of interest" description="Disordered" evidence="8">
    <location>
        <begin position="287"/>
        <end position="321"/>
    </location>
</feature>
<keyword evidence="4" id="KW-0689">Ribosomal protein</keyword>
<accession>A0A0D2F5D4</accession>
<evidence type="ECO:0000256" key="3">
    <source>
        <dbReference type="ARBA" id="ARBA00022946"/>
    </source>
</evidence>